<dbReference type="EMBL" id="CAJPDQ010000047">
    <property type="protein sequence ID" value="CAF9932734.1"/>
    <property type="molecule type" value="Genomic_DNA"/>
</dbReference>
<keyword evidence="2" id="KW-0963">Cytoplasm</keyword>
<dbReference type="InterPro" id="IPR002108">
    <property type="entry name" value="ADF-H"/>
</dbReference>
<evidence type="ECO:0000256" key="1">
    <source>
        <dbReference type="ARBA" id="ARBA00004245"/>
    </source>
</evidence>
<evidence type="ECO:0000259" key="6">
    <source>
        <dbReference type="PROSITE" id="PS51263"/>
    </source>
</evidence>
<sequence length="146" mass="16273">MPDISSDPEIVAAYDDVRKDKSATNWLIVKYAAATGDAMKLDSTGEGDIIEMAEHLGDDEAAYAYIRQKLGNDEYSERIKFVFVIWAGSQTKVMRRAKMSLHSGDVKKVIKQYAIEIQTADKKDLATDHVVLKLRKAMGANCHFSS</sequence>
<comment type="subcellular location">
    <subcellularLocation>
        <location evidence="1">Cytoplasm</location>
        <location evidence="1">Cytoskeleton</location>
    </subcellularLocation>
</comment>
<dbReference type="PROSITE" id="PS51263">
    <property type="entry name" value="ADF_H"/>
    <property type="match status" value="1"/>
</dbReference>
<reference evidence="7" key="1">
    <citation type="submission" date="2021-03" db="EMBL/GenBank/DDBJ databases">
        <authorList>
            <person name="Tagirdzhanova G."/>
        </authorList>
    </citation>
    <scope>NUCLEOTIDE SEQUENCE</scope>
</reference>
<dbReference type="PANTHER" id="PTHR10829">
    <property type="entry name" value="CORTACTIN AND DREBRIN"/>
    <property type="match status" value="1"/>
</dbReference>
<dbReference type="SUPFAM" id="SSF55753">
    <property type="entry name" value="Actin depolymerizing proteins"/>
    <property type="match status" value="1"/>
</dbReference>
<dbReference type="CDD" id="cd11282">
    <property type="entry name" value="ADF_coactosin_like"/>
    <property type="match status" value="1"/>
</dbReference>
<dbReference type="GO" id="GO:0005884">
    <property type="term" value="C:actin filament"/>
    <property type="evidence" value="ECO:0007669"/>
    <property type="project" value="TreeGrafter"/>
</dbReference>
<evidence type="ECO:0000313" key="8">
    <source>
        <dbReference type="Proteomes" id="UP000664169"/>
    </source>
</evidence>
<dbReference type="GO" id="GO:0030864">
    <property type="term" value="C:cortical actin cytoskeleton"/>
    <property type="evidence" value="ECO:0007669"/>
    <property type="project" value="TreeGrafter"/>
</dbReference>
<accession>A0A8H3FXP6</accession>
<dbReference type="GO" id="GO:0030833">
    <property type="term" value="P:regulation of actin filament polymerization"/>
    <property type="evidence" value="ECO:0007669"/>
    <property type="project" value="TreeGrafter"/>
</dbReference>
<evidence type="ECO:0000256" key="4">
    <source>
        <dbReference type="ARBA" id="ARBA00023212"/>
    </source>
</evidence>
<proteinExistence type="inferred from homology"/>
<keyword evidence="8" id="KW-1185">Reference proteome</keyword>
<organism evidence="7 8">
    <name type="scientific">Gomphillus americanus</name>
    <dbReference type="NCBI Taxonomy" id="1940652"/>
    <lineage>
        <taxon>Eukaryota</taxon>
        <taxon>Fungi</taxon>
        <taxon>Dikarya</taxon>
        <taxon>Ascomycota</taxon>
        <taxon>Pezizomycotina</taxon>
        <taxon>Lecanoromycetes</taxon>
        <taxon>OSLEUM clade</taxon>
        <taxon>Ostropomycetidae</taxon>
        <taxon>Ostropales</taxon>
        <taxon>Graphidaceae</taxon>
        <taxon>Gomphilloideae</taxon>
        <taxon>Gomphillus</taxon>
    </lineage>
</organism>
<dbReference type="InterPro" id="IPR029006">
    <property type="entry name" value="ADF-H/Gelsolin-like_dom_sf"/>
</dbReference>
<evidence type="ECO:0000313" key="7">
    <source>
        <dbReference type="EMBL" id="CAF9932734.1"/>
    </source>
</evidence>
<name>A0A8H3FXP6_9LECA</name>
<dbReference type="Proteomes" id="UP000664169">
    <property type="component" value="Unassembled WGS sequence"/>
</dbReference>
<evidence type="ECO:0000256" key="2">
    <source>
        <dbReference type="ARBA" id="ARBA00022490"/>
    </source>
</evidence>
<dbReference type="Pfam" id="PF00241">
    <property type="entry name" value="Cofilin_ADF"/>
    <property type="match status" value="1"/>
</dbReference>
<keyword evidence="3" id="KW-0009">Actin-binding</keyword>
<evidence type="ECO:0000256" key="3">
    <source>
        <dbReference type="ARBA" id="ARBA00023203"/>
    </source>
</evidence>
<dbReference type="FunFam" id="3.40.20.10:FF:000018">
    <property type="entry name" value="Coactosin-like 1"/>
    <property type="match status" value="1"/>
</dbReference>
<dbReference type="Gene3D" id="3.40.20.10">
    <property type="entry name" value="Severin"/>
    <property type="match status" value="1"/>
</dbReference>
<comment type="caution">
    <text evidence="7">The sequence shown here is derived from an EMBL/GenBank/DDBJ whole genome shotgun (WGS) entry which is preliminary data.</text>
</comment>
<gene>
    <name evidence="7" type="ORF">GOMPHAMPRED_006652</name>
</gene>
<dbReference type="SMART" id="SM00102">
    <property type="entry name" value="ADF"/>
    <property type="match status" value="1"/>
</dbReference>
<dbReference type="OrthoDB" id="20822at2759"/>
<protein>
    <recommendedName>
        <fullName evidence="6">ADF-H domain-containing protein</fullName>
    </recommendedName>
</protein>
<comment type="similarity">
    <text evidence="5">Belongs to the actin-binding proteins ADF family. Coactosin subfamily.</text>
</comment>
<dbReference type="GO" id="GO:0030427">
    <property type="term" value="C:site of polarized growth"/>
    <property type="evidence" value="ECO:0007669"/>
    <property type="project" value="TreeGrafter"/>
</dbReference>
<dbReference type="GO" id="GO:0051015">
    <property type="term" value="F:actin filament binding"/>
    <property type="evidence" value="ECO:0007669"/>
    <property type="project" value="TreeGrafter"/>
</dbReference>
<feature type="domain" description="ADF-H" evidence="6">
    <location>
        <begin position="1"/>
        <end position="135"/>
    </location>
</feature>
<dbReference type="AlphaFoldDB" id="A0A8H3FXP6"/>
<evidence type="ECO:0000256" key="5">
    <source>
        <dbReference type="ARBA" id="ARBA00038052"/>
    </source>
</evidence>
<dbReference type="PANTHER" id="PTHR10829:SF56">
    <property type="entry name" value="ADF-H DOMAIN-CONTAINING PROTEIN"/>
    <property type="match status" value="1"/>
</dbReference>
<keyword evidence="4" id="KW-0206">Cytoskeleton</keyword>